<protein>
    <submittedName>
        <fullName evidence="1">Uncharacterized protein</fullName>
    </submittedName>
</protein>
<gene>
    <name evidence="1" type="ORF">EVAR_25719_1</name>
</gene>
<name>A0A4C1YTT5_EUMVA</name>
<proteinExistence type="predicted"/>
<dbReference type="AlphaFoldDB" id="A0A4C1YTT5"/>
<reference evidence="1 2" key="1">
    <citation type="journal article" date="2019" name="Commun. Biol.">
        <title>The bagworm genome reveals a unique fibroin gene that provides high tensile strength.</title>
        <authorList>
            <person name="Kono N."/>
            <person name="Nakamura H."/>
            <person name="Ohtoshi R."/>
            <person name="Tomita M."/>
            <person name="Numata K."/>
            <person name="Arakawa K."/>
        </authorList>
    </citation>
    <scope>NUCLEOTIDE SEQUENCE [LARGE SCALE GENOMIC DNA]</scope>
</reference>
<evidence type="ECO:0000313" key="2">
    <source>
        <dbReference type="Proteomes" id="UP000299102"/>
    </source>
</evidence>
<sequence>MTPRCVLHVEVRKRRRCITGGFVYTPRVVSGGARGVPDEYSLLIPRDDAVNAYPVIWCNNGAGRRSSRGGAFVVFSPPPLCRPPPTPPRWPAPTPIKMKVSLVQKHV</sequence>
<comment type="caution">
    <text evidence="1">The sequence shown here is derived from an EMBL/GenBank/DDBJ whole genome shotgun (WGS) entry which is preliminary data.</text>
</comment>
<evidence type="ECO:0000313" key="1">
    <source>
        <dbReference type="EMBL" id="GBP78383.1"/>
    </source>
</evidence>
<dbReference type="Proteomes" id="UP000299102">
    <property type="component" value="Unassembled WGS sequence"/>
</dbReference>
<organism evidence="1 2">
    <name type="scientific">Eumeta variegata</name>
    <name type="common">Bagworm moth</name>
    <name type="synonym">Eumeta japonica</name>
    <dbReference type="NCBI Taxonomy" id="151549"/>
    <lineage>
        <taxon>Eukaryota</taxon>
        <taxon>Metazoa</taxon>
        <taxon>Ecdysozoa</taxon>
        <taxon>Arthropoda</taxon>
        <taxon>Hexapoda</taxon>
        <taxon>Insecta</taxon>
        <taxon>Pterygota</taxon>
        <taxon>Neoptera</taxon>
        <taxon>Endopterygota</taxon>
        <taxon>Lepidoptera</taxon>
        <taxon>Glossata</taxon>
        <taxon>Ditrysia</taxon>
        <taxon>Tineoidea</taxon>
        <taxon>Psychidae</taxon>
        <taxon>Oiketicinae</taxon>
        <taxon>Eumeta</taxon>
    </lineage>
</organism>
<accession>A0A4C1YTT5</accession>
<dbReference type="EMBL" id="BGZK01001367">
    <property type="protein sequence ID" value="GBP78383.1"/>
    <property type="molecule type" value="Genomic_DNA"/>
</dbReference>
<keyword evidence="2" id="KW-1185">Reference proteome</keyword>